<dbReference type="SUPFAM" id="SSF53335">
    <property type="entry name" value="S-adenosyl-L-methionine-dependent methyltransferases"/>
    <property type="match status" value="1"/>
</dbReference>
<accession>A0A9X9WYX0</accession>
<dbReference type="PANTHER" id="PTHR34203">
    <property type="entry name" value="METHYLTRANSFERASE, FKBM FAMILY PROTEIN"/>
    <property type="match status" value="1"/>
</dbReference>
<feature type="domain" description="Methyltransferase FkbM" evidence="1">
    <location>
        <begin position="48"/>
        <end position="202"/>
    </location>
</feature>
<evidence type="ECO:0000313" key="3">
    <source>
        <dbReference type="Proteomes" id="UP001138751"/>
    </source>
</evidence>
<evidence type="ECO:0000313" key="2">
    <source>
        <dbReference type="EMBL" id="MBR0672349.1"/>
    </source>
</evidence>
<dbReference type="PANTHER" id="PTHR34203:SF15">
    <property type="entry name" value="SLL1173 PROTEIN"/>
    <property type="match status" value="1"/>
</dbReference>
<dbReference type="GO" id="GO:0008168">
    <property type="term" value="F:methyltransferase activity"/>
    <property type="evidence" value="ECO:0007669"/>
    <property type="project" value="UniProtKB-KW"/>
</dbReference>
<name>A0A9X9WYX0_9PROT</name>
<dbReference type="InterPro" id="IPR052514">
    <property type="entry name" value="SAM-dependent_MTase"/>
</dbReference>
<dbReference type="GO" id="GO:0032259">
    <property type="term" value="P:methylation"/>
    <property type="evidence" value="ECO:0007669"/>
    <property type="project" value="UniProtKB-KW"/>
</dbReference>
<proteinExistence type="predicted"/>
<evidence type="ECO:0000259" key="1">
    <source>
        <dbReference type="Pfam" id="PF05050"/>
    </source>
</evidence>
<dbReference type="EMBL" id="JAAEDM010000038">
    <property type="protein sequence ID" value="MBR0672349.1"/>
    <property type="molecule type" value="Genomic_DNA"/>
</dbReference>
<dbReference type="Pfam" id="PF05050">
    <property type="entry name" value="Methyltransf_21"/>
    <property type="match status" value="1"/>
</dbReference>
<dbReference type="Gene3D" id="3.40.50.150">
    <property type="entry name" value="Vaccinia Virus protein VP39"/>
    <property type="match status" value="1"/>
</dbReference>
<dbReference type="InterPro" id="IPR029063">
    <property type="entry name" value="SAM-dependent_MTases_sf"/>
</dbReference>
<keyword evidence="2" id="KW-0489">Methyltransferase</keyword>
<dbReference type="AlphaFoldDB" id="A0A9X9WYX0"/>
<organism evidence="2 3">
    <name type="scientific">Neoroseomonas soli</name>
    <dbReference type="NCBI Taxonomy" id="1081025"/>
    <lineage>
        <taxon>Bacteria</taxon>
        <taxon>Pseudomonadati</taxon>
        <taxon>Pseudomonadota</taxon>
        <taxon>Alphaproteobacteria</taxon>
        <taxon>Acetobacterales</taxon>
        <taxon>Acetobacteraceae</taxon>
        <taxon>Neoroseomonas</taxon>
    </lineage>
</organism>
<sequence>MNLEERFKAAFIPPRLQLRWLVARERARGERELALVPRLARRDRVSLDIGANRGVWSEVMRRHSAAVHAFEPNPKMFRELARAAGPGVTVHRIALSDRSGTAELLVPRGTRGYSNQGASLSAGKIGAAEHRAVTVEARRLDDLDLGEIGFIKIDVEGHELAVIEGARETLRRCRPNLIVEIQEVHAGRPIGEALAAVCAHGYAAFALDGGELRPVAEIDLPARHGPGIPRDRYLFNWVFLPA</sequence>
<comment type="caution">
    <text evidence="2">The sequence shown here is derived from an EMBL/GenBank/DDBJ whole genome shotgun (WGS) entry which is preliminary data.</text>
</comment>
<keyword evidence="3" id="KW-1185">Reference proteome</keyword>
<protein>
    <submittedName>
        <fullName evidence="2">FkbM family methyltransferase</fullName>
    </submittedName>
</protein>
<keyword evidence="2" id="KW-0808">Transferase</keyword>
<gene>
    <name evidence="2" type="ORF">GXW76_14290</name>
</gene>
<dbReference type="InterPro" id="IPR006342">
    <property type="entry name" value="FkbM_mtfrase"/>
</dbReference>
<reference evidence="2" key="2">
    <citation type="journal article" date="2021" name="Syst. Appl. Microbiol.">
        <title>Roseomonas hellenica sp. nov., isolated from roots of wild-growing Alkanna tinctoria.</title>
        <authorList>
            <person name="Rat A."/>
            <person name="Naranjo H.D."/>
            <person name="Lebbe L."/>
            <person name="Cnockaert M."/>
            <person name="Krigas N."/>
            <person name="Grigoriadou K."/>
            <person name="Maloupa E."/>
            <person name="Willems A."/>
        </authorList>
    </citation>
    <scope>NUCLEOTIDE SEQUENCE</scope>
    <source>
        <strain evidence="2">LMG 31231</strain>
    </source>
</reference>
<dbReference type="NCBIfam" id="TIGR01444">
    <property type="entry name" value="fkbM_fam"/>
    <property type="match status" value="1"/>
</dbReference>
<dbReference type="Proteomes" id="UP001138751">
    <property type="component" value="Unassembled WGS sequence"/>
</dbReference>
<dbReference type="RefSeq" id="WP_211862767.1">
    <property type="nucleotide sequence ID" value="NZ_JAAEDM010000038.1"/>
</dbReference>
<reference evidence="2" key="1">
    <citation type="submission" date="2020-01" db="EMBL/GenBank/DDBJ databases">
        <authorList>
            <person name="Rat A."/>
        </authorList>
    </citation>
    <scope>NUCLEOTIDE SEQUENCE</scope>
    <source>
        <strain evidence="2">LMG 31231</strain>
    </source>
</reference>